<dbReference type="EMBL" id="JACGXS010000004">
    <property type="protein sequence ID" value="MBA8682167.1"/>
    <property type="molecule type" value="Genomic_DNA"/>
</dbReference>
<evidence type="ECO:0000313" key="1">
    <source>
        <dbReference type="EMBL" id="MBA8682167.1"/>
    </source>
</evidence>
<organism evidence="1 2">
    <name type="scientific">Stenotrophomonas tumulicola</name>
    <dbReference type="NCBI Taxonomy" id="1685415"/>
    <lineage>
        <taxon>Bacteria</taxon>
        <taxon>Pseudomonadati</taxon>
        <taxon>Pseudomonadota</taxon>
        <taxon>Gammaproteobacteria</taxon>
        <taxon>Lysobacterales</taxon>
        <taxon>Lysobacteraceae</taxon>
        <taxon>Stenotrophomonas</taxon>
    </lineage>
</organism>
<name>A0A7W3FMZ1_9GAMM</name>
<keyword evidence="2" id="KW-1185">Reference proteome</keyword>
<dbReference type="RefSeq" id="WP_182339296.1">
    <property type="nucleotide sequence ID" value="NZ_JACGXS010000004.1"/>
</dbReference>
<comment type="caution">
    <text evidence="1">The sequence shown here is derived from an EMBL/GenBank/DDBJ whole genome shotgun (WGS) entry which is preliminary data.</text>
</comment>
<sequence>MPKRNGATRFLVVVVVAAALFVAGYFVGKALGEADARDGTAIEAARS</sequence>
<accession>A0A7W3FMZ1</accession>
<reference evidence="1 2" key="1">
    <citation type="submission" date="2020-08" db="EMBL/GenBank/DDBJ databases">
        <title>Stenotrophomonas tumulicola JCM 30961.</title>
        <authorList>
            <person name="Deng Y."/>
        </authorList>
    </citation>
    <scope>NUCLEOTIDE SEQUENCE [LARGE SCALE GENOMIC DNA]</scope>
    <source>
        <strain evidence="1 2">JCM 30961</strain>
    </source>
</reference>
<protein>
    <submittedName>
        <fullName evidence="1">Uncharacterized protein</fullName>
    </submittedName>
</protein>
<dbReference type="AlphaFoldDB" id="A0A7W3FMZ1"/>
<dbReference type="Proteomes" id="UP000547058">
    <property type="component" value="Unassembled WGS sequence"/>
</dbReference>
<evidence type="ECO:0000313" key="2">
    <source>
        <dbReference type="Proteomes" id="UP000547058"/>
    </source>
</evidence>
<proteinExistence type="predicted"/>
<gene>
    <name evidence="1" type="ORF">H4O11_10145</name>
</gene>